<dbReference type="GO" id="GO:1902208">
    <property type="term" value="P:regulation of bacterial-type flagellum assembly"/>
    <property type="evidence" value="ECO:0007669"/>
    <property type="project" value="UniProtKB-UniRule"/>
</dbReference>
<dbReference type="GO" id="GO:0048027">
    <property type="term" value="F:mRNA 5'-UTR binding"/>
    <property type="evidence" value="ECO:0007669"/>
    <property type="project" value="UniProtKB-UniRule"/>
</dbReference>
<evidence type="ECO:0000313" key="6">
    <source>
        <dbReference type="Proteomes" id="UP000317093"/>
    </source>
</evidence>
<dbReference type="PANTHER" id="PTHR34984:SF1">
    <property type="entry name" value="CARBON STORAGE REGULATOR"/>
    <property type="match status" value="1"/>
</dbReference>
<keyword evidence="1 4" id="KW-0963">Cytoplasm</keyword>
<evidence type="ECO:0000313" key="5">
    <source>
        <dbReference type="EMBL" id="QDU62131.1"/>
    </source>
</evidence>
<dbReference type="GO" id="GO:0006402">
    <property type="term" value="P:mRNA catabolic process"/>
    <property type="evidence" value="ECO:0007669"/>
    <property type="project" value="InterPro"/>
</dbReference>
<sequence>MLVLSRRHHESVLCFSHDHRIDVTVAEIRGDKVRLGFTAPPEVAIMREEIVNGFRGVLPMATQGLLSLIREVGFDSLEQLAREFADRKPSPQIYGADDVAHFIACMEGWKEAVADGDEEKEVRCLKSLTVLSLRLIVQPNNQQQRQGA</sequence>
<dbReference type="HAMAP" id="MF_00167">
    <property type="entry name" value="CsrA"/>
    <property type="match status" value="1"/>
</dbReference>
<dbReference type="InterPro" id="IPR036107">
    <property type="entry name" value="CsrA_sf"/>
</dbReference>
<evidence type="ECO:0000256" key="1">
    <source>
        <dbReference type="ARBA" id="ARBA00022490"/>
    </source>
</evidence>
<keyword evidence="4" id="KW-1005">Bacterial flagellum biogenesis</keyword>
<dbReference type="KEGG" id="knv:Pan216_29980"/>
<dbReference type="GO" id="GO:0005829">
    <property type="term" value="C:cytosol"/>
    <property type="evidence" value="ECO:0007669"/>
    <property type="project" value="TreeGrafter"/>
</dbReference>
<keyword evidence="2 4" id="KW-0810">Translation regulation</keyword>
<name>A0A518B578_9BACT</name>
<dbReference type="InterPro" id="IPR003751">
    <property type="entry name" value="CsrA"/>
</dbReference>
<protein>
    <recommendedName>
        <fullName evidence="4">Translational regulator CsrA</fullName>
    </recommendedName>
</protein>
<dbReference type="AlphaFoldDB" id="A0A518B578"/>
<accession>A0A518B578</accession>
<dbReference type="SUPFAM" id="SSF117130">
    <property type="entry name" value="CsrA-like"/>
    <property type="match status" value="1"/>
</dbReference>
<evidence type="ECO:0000256" key="2">
    <source>
        <dbReference type="ARBA" id="ARBA00022845"/>
    </source>
</evidence>
<reference evidence="5 6" key="1">
    <citation type="submission" date="2019-02" db="EMBL/GenBank/DDBJ databases">
        <title>Deep-cultivation of Planctomycetes and their phenomic and genomic characterization uncovers novel biology.</title>
        <authorList>
            <person name="Wiegand S."/>
            <person name="Jogler M."/>
            <person name="Boedeker C."/>
            <person name="Pinto D."/>
            <person name="Vollmers J."/>
            <person name="Rivas-Marin E."/>
            <person name="Kohn T."/>
            <person name="Peeters S.H."/>
            <person name="Heuer A."/>
            <person name="Rast P."/>
            <person name="Oberbeckmann S."/>
            <person name="Bunk B."/>
            <person name="Jeske O."/>
            <person name="Meyerdierks A."/>
            <person name="Storesund J.E."/>
            <person name="Kallscheuer N."/>
            <person name="Luecker S."/>
            <person name="Lage O.M."/>
            <person name="Pohl T."/>
            <person name="Merkel B.J."/>
            <person name="Hornburger P."/>
            <person name="Mueller R.-W."/>
            <person name="Bruemmer F."/>
            <person name="Labrenz M."/>
            <person name="Spormann A.M."/>
            <person name="Op den Camp H."/>
            <person name="Overmann J."/>
            <person name="Amann R."/>
            <person name="Jetten M.S.M."/>
            <person name="Mascher T."/>
            <person name="Medema M.H."/>
            <person name="Devos D.P."/>
            <person name="Kaster A.-K."/>
            <person name="Ovreas L."/>
            <person name="Rohde M."/>
            <person name="Galperin M.Y."/>
            <person name="Jogler C."/>
        </authorList>
    </citation>
    <scope>NUCLEOTIDE SEQUENCE [LARGE SCALE GENOMIC DNA]</scope>
    <source>
        <strain evidence="5 6">Pan216</strain>
    </source>
</reference>
<dbReference type="GO" id="GO:0045947">
    <property type="term" value="P:negative regulation of translational initiation"/>
    <property type="evidence" value="ECO:0007669"/>
    <property type="project" value="UniProtKB-UniRule"/>
</dbReference>
<dbReference type="Proteomes" id="UP000317093">
    <property type="component" value="Chromosome"/>
</dbReference>
<organism evidence="5 6">
    <name type="scientific">Kolteria novifilia</name>
    <dbReference type="NCBI Taxonomy" id="2527975"/>
    <lineage>
        <taxon>Bacteria</taxon>
        <taxon>Pseudomonadati</taxon>
        <taxon>Planctomycetota</taxon>
        <taxon>Planctomycetia</taxon>
        <taxon>Kolteriales</taxon>
        <taxon>Kolteriaceae</taxon>
        <taxon>Kolteria</taxon>
    </lineage>
</organism>
<gene>
    <name evidence="4" type="primary">csrA</name>
    <name evidence="5" type="ORF">Pan216_29980</name>
</gene>
<dbReference type="EMBL" id="CP036279">
    <property type="protein sequence ID" value="QDU62131.1"/>
    <property type="molecule type" value="Genomic_DNA"/>
</dbReference>
<evidence type="ECO:0000256" key="3">
    <source>
        <dbReference type="ARBA" id="ARBA00022884"/>
    </source>
</evidence>
<dbReference type="OrthoDB" id="9809061at2"/>
<dbReference type="PANTHER" id="PTHR34984">
    <property type="entry name" value="CARBON STORAGE REGULATOR"/>
    <property type="match status" value="1"/>
</dbReference>
<comment type="subunit">
    <text evidence="4">Homodimer; the beta-strands of each monomer intercalate to form a hydrophobic core, while the alpha-helices form wings that extend away from the core.</text>
</comment>
<dbReference type="GO" id="GO:0044781">
    <property type="term" value="P:bacterial-type flagellum organization"/>
    <property type="evidence" value="ECO:0007669"/>
    <property type="project" value="UniProtKB-KW"/>
</dbReference>
<dbReference type="Gene3D" id="2.60.40.4380">
    <property type="entry name" value="Translational regulator CsrA"/>
    <property type="match status" value="1"/>
</dbReference>
<dbReference type="GO" id="GO:0006109">
    <property type="term" value="P:regulation of carbohydrate metabolic process"/>
    <property type="evidence" value="ECO:0007669"/>
    <property type="project" value="InterPro"/>
</dbReference>
<comment type="similarity">
    <text evidence="4">Belongs to the CsrA/RsmA family.</text>
</comment>
<evidence type="ECO:0000256" key="4">
    <source>
        <dbReference type="HAMAP-Rule" id="MF_00167"/>
    </source>
</evidence>
<keyword evidence="3 4" id="KW-0694">RNA-binding</keyword>
<keyword evidence="4" id="KW-0678">Repressor</keyword>
<comment type="subcellular location">
    <subcellularLocation>
        <location evidence="4">Cytoplasm</location>
    </subcellularLocation>
</comment>
<dbReference type="Pfam" id="PF02599">
    <property type="entry name" value="CsrA"/>
    <property type="match status" value="1"/>
</dbReference>
<comment type="function">
    <text evidence="4">A translational regulator that binds mRNA to regulate translation initiation and/or mRNA stability. Usually binds in the 5'-UTR at or near the Shine-Dalgarno sequence preventing ribosome-binding, thus repressing translation. Its main target seems to be the major flagellin gene, while its function is anatagonized by FliW.</text>
</comment>
<dbReference type="RefSeq" id="WP_145258654.1">
    <property type="nucleotide sequence ID" value="NZ_CP036279.1"/>
</dbReference>
<proteinExistence type="inferred from homology"/>
<keyword evidence="6" id="KW-1185">Reference proteome</keyword>